<name>A0A1H6DKY1_9ACTN</name>
<evidence type="ECO:0000256" key="1">
    <source>
        <dbReference type="SAM" id="Phobius"/>
    </source>
</evidence>
<evidence type="ECO:0000259" key="2">
    <source>
        <dbReference type="Pfam" id="PF13400"/>
    </source>
</evidence>
<reference evidence="3 4" key="1">
    <citation type="submission" date="2016-10" db="EMBL/GenBank/DDBJ databases">
        <authorList>
            <person name="de Groot N.N."/>
        </authorList>
    </citation>
    <scope>NUCLEOTIDE SEQUENCE [LARGE SCALE GENOMIC DNA]</scope>
    <source>
        <strain evidence="3 4">CGMCC 4.2023</strain>
    </source>
</reference>
<evidence type="ECO:0000313" key="4">
    <source>
        <dbReference type="Proteomes" id="UP000236754"/>
    </source>
</evidence>
<feature type="transmembrane region" description="Helical" evidence="1">
    <location>
        <begin position="21"/>
        <end position="40"/>
    </location>
</feature>
<gene>
    <name evidence="3" type="ORF">SAMN05216223_116154</name>
</gene>
<dbReference type="Proteomes" id="UP000236754">
    <property type="component" value="Unassembled WGS sequence"/>
</dbReference>
<sequence length="150" mass="15219">MNATARCLRRRVAAHEDRGGIAVFTAIVTITLLGIIGLVIDGGGKMNATERADTVAMEAARAAGQAIDPGAAVTGTAYRVDPQAATAAAQAYLHQADASGHISISPDDTTITVTISATYATKFLPAVGIDSLPVTGHGSAKLLHGVNTPD</sequence>
<keyword evidence="1" id="KW-0812">Transmembrane</keyword>
<dbReference type="EMBL" id="FNVU01000016">
    <property type="protein sequence ID" value="SEG85868.1"/>
    <property type="molecule type" value="Genomic_DNA"/>
</dbReference>
<organism evidence="3 4">
    <name type="scientific">Actinacidiphila yanglinensis</name>
    <dbReference type="NCBI Taxonomy" id="310779"/>
    <lineage>
        <taxon>Bacteria</taxon>
        <taxon>Bacillati</taxon>
        <taxon>Actinomycetota</taxon>
        <taxon>Actinomycetes</taxon>
        <taxon>Kitasatosporales</taxon>
        <taxon>Streptomycetaceae</taxon>
        <taxon>Actinacidiphila</taxon>
    </lineage>
</organism>
<dbReference type="RefSeq" id="WP_200823449.1">
    <property type="nucleotide sequence ID" value="NZ_FNVU01000016.1"/>
</dbReference>
<dbReference type="Pfam" id="PF13400">
    <property type="entry name" value="Tad"/>
    <property type="match status" value="1"/>
</dbReference>
<evidence type="ECO:0000313" key="3">
    <source>
        <dbReference type="EMBL" id="SEG85868.1"/>
    </source>
</evidence>
<dbReference type="AlphaFoldDB" id="A0A1H6DKY1"/>
<proteinExistence type="predicted"/>
<accession>A0A1H6DKY1</accession>
<dbReference type="InterPro" id="IPR028087">
    <property type="entry name" value="Tad_N"/>
</dbReference>
<feature type="domain" description="Putative Flp pilus-assembly TadG-like N-terminal" evidence="2">
    <location>
        <begin position="19"/>
        <end position="66"/>
    </location>
</feature>
<keyword evidence="1" id="KW-0472">Membrane</keyword>
<keyword evidence="1" id="KW-1133">Transmembrane helix</keyword>
<protein>
    <submittedName>
        <fullName evidence="3">Putative Flp pilus-assembly TadE/G-like</fullName>
    </submittedName>
</protein>
<keyword evidence="4" id="KW-1185">Reference proteome</keyword>